<dbReference type="Pfam" id="PF08445">
    <property type="entry name" value="FR47"/>
    <property type="match status" value="1"/>
</dbReference>
<evidence type="ECO:0000259" key="2">
    <source>
        <dbReference type="PROSITE" id="PS51186"/>
    </source>
</evidence>
<evidence type="ECO:0000256" key="1">
    <source>
        <dbReference type="SAM" id="MobiDB-lite"/>
    </source>
</evidence>
<accession>A0A8D8B4A3</accession>
<dbReference type="EMBL" id="HBUE01326476">
    <property type="protein sequence ID" value="CAG6591113.1"/>
    <property type="molecule type" value="Transcribed_RNA"/>
</dbReference>
<dbReference type="PANTHER" id="PTHR20958">
    <property type="entry name" value="GLYCINE N-ACYLTRANSFERASE-LIKE PROTEIN"/>
    <property type="match status" value="1"/>
</dbReference>
<evidence type="ECO:0000313" key="3">
    <source>
        <dbReference type="EMBL" id="CAG6469119.1"/>
    </source>
</evidence>
<dbReference type="InterPro" id="IPR000182">
    <property type="entry name" value="GNAT_dom"/>
</dbReference>
<dbReference type="PROSITE" id="PS51186">
    <property type="entry name" value="GNAT"/>
    <property type="match status" value="1"/>
</dbReference>
<feature type="domain" description="N-acetyltransferase" evidence="2">
    <location>
        <begin position="204"/>
        <end position="342"/>
    </location>
</feature>
<dbReference type="PANTHER" id="PTHR20958:SF9">
    <property type="entry name" value="RE58324P"/>
    <property type="match status" value="1"/>
</dbReference>
<dbReference type="InterPro" id="IPR053225">
    <property type="entry name" value="Acyl-CoA_N-acyltransferase"/>
</dbReference>
<sequence length="355" mass="41703">MAFQHYFEIQDLNQFNQDTHNKFMKFQNQKYPGHSEKESIMEIISEGRNFQLVKDESLHEVLEVLQKFFPYSIKFHQTIRTYLKDKVWQFYFYISKAWPEDPICLHFPGCTFTPFSKTYESVGIFCPPDQLDKMSLIENEDILFSWTEPIYMNFTHVGIMNKMDQIFHSKVNGGLIGNIYGDIYVHEFPGELELELETLPPSEASMKPLQIDNVKDIYDLYPANDIESIELFEKLFNQLPGFGIFSRNNSELAAWSLQSYYGGMFSMQTKPEFRRKGYGIQLAQSLTKLVIHRGYLPFVVIRPENNASRSLYTKLGFRKAFETVRGVFKPNTSSVEDDKENEEKFNQCDRDRNKN</sequence>
<dbReference type="GO" id="GO:0016747">
    <property type="term" value="F:acyltransferase activity, transferring groups other than amino-acyl groups"/>
    <property type="evidence" value="ECO:0007669"/>
    <property type="project" value="InterPro"/>
</dbReference>
<name>A0A8D8B4A3_CULPI</name>
<dbReference type="InterPro" id="IPR013653">
    <property type="entry name" value="GCN5-like_dom"/>
</dbReference>
<organism evidence="3">
    <name type="scientific">Culex pipiens</name>
    <name type="common">House mosquito</name>
    <dbReference type="NCBI Taxonomy" id="7175"/>
    <lineage>
        <taxon>Eukaryota</taxon>
        <taxon>Metazoa</taxon>
        <taxon>Ecdysozoa</taxon>
        <taxon>Arthropoda</taxon>
        <taxon>Hexapoda</taxon>
        <taxon>Insecta</taxon>
        <taxon>Pterygota</taxon>
        <taxon>Neoptera</taxon>
        <taxon>Endopterygota</taxon>
        <taxon>Diptera</taxon>
        <taxon>Nematocera</taxon>
        <taxon>Culicoidea</taxon>
        <taxon>Culicidae</taxon>
        <taxon>Culicinae</taxon>
        <taxon>Culicini</taxon>
        <taxon>Culex</taxon>
        <taxon>Culex</taxon>
    </lineage>
</organism>
<feature type="region of interest" description="Disordered" evidence="1">
    <location>
        <begin position="332"/>
        <end position="355"/>
    </location>
</feature>
<dbReference type="AlphaFoldDB" id="A0A8D8B4A3"/>
<proteinExistence type="predicted"/>
<dbReference type="SUPFAM" id="SSF55729">
    <property type="entry name" value="Acyl-CoA N-acyltransferases (Nat)"/>
    <property type="match status" value="1"/>
</dbReference>
<dbReference type="EMBL" id="HBUE01219895">
    <property type="protein sequence ID" value="CAG6539094.1"/>
    <property type="molecule type" value="Transcribed_RNA"/>
</dbReference>
<dbReference type="Gene3D" id="3.40.630.30">
    <property type="match status" value="1"/>
</dbReference>
<feature type="compositionally biased region" description="Basic and acidic residues" evidence="1">
    <location>
        <begin position="341"/>
        <end position="355"/>
    </location>
</feature>
<reference evidence="3" key="1">
    <citation type="submission" date="2021-05" db="EMBL/GenBank/DDBJ databases">
        <authorList>
            <person name="Alioto T."/>
            <person name="Alioto T."/>
            <person name="Gomez Garrido J."/>
        </authorList>
    </citation>
    <scope>NUCLEOTIDE SEQUENCE</scope>
</reference>
<protein>
    <submittedName>
        <fullName evidence="3">(northern house mosquito) hypothetical protein</fullName>
    </submittedName>
</protein>
<dbReference type="InterPro" id="IPR016181">
    <property type="entry name" value="Acyl_CoA_acyltransferase"/>
</dbReference>
<dbReference type="EMBL" id="HBUE01062170">
    <property type="protein sequence ID" value="CAG6469119.1"/>
    <property type="molecule type" value="Transcribed_RNA"/>
</dbReference>